<keyword evidence="1" id="KW-0472">Membrane</keyword>
<dbReference type="GO" id="GO:0006508">
    <property type="term" value="P:proteolysis"/>
    <property type="evidence" value="ECO:0007669"/>
    <property type="project" value="UniProtKB-KW"/>
</dbReference>
<protein>
    <submittedName>
        <fullName evidence="2">CPBP family intramembrane metalloprotease</fullName>
    </submittedName>
</protein>
<comment type="caution">
    <text evidence="2">The sequence shown here is derived from an EMBL/GenBank/DDBJ whole genome shotgun (WGS) entry which is preliminary data.</text>
</comment>
<organism evidence="2">
    <name type="scientific">Candidatus Methanomethylicus mesodigestus</name>
    <dbReference type="NCBI Taxonomy" id="1867258"/>
    <lineage>
        <taxon>Archaea</taxon>
        <taxon>Thermoproteota</taxon>
        <taxon>Methanosuratincolia</taxon>
        <taxon>Candidatus Methanomethylicales</taxon>
        <taxon>Candidatus Methanomethylicaceae</taxon>
        <taxon>Candidatus Methanomethylicus</taxon>
    </lineage>
</organism>
<evidence type="ECO:0000313" key="2">
    <source>
        <dbReference type="EMBL" id="HFK21177.1"/>
    </source>
</evidence>
<feature type="transmembrane region" description="Helical" evidence="1">
    <location>
        <begin position="127"/>
        <end position="149"/>
    </location>
</feature>
<reference evidence="2" key="1">
    <citation type="journal article" date="2020" name="mSystems">
        <title>Genome- and Community-Level Interaction Insights into Carbon Utilization and Element Cycling Functions of Hydrothermarchaeota in Hydrothermal Sediment.</title>
        <authorList>
            <person name="Zhou Z."/>
            <person name="Liu Y."/>
            <person name="Xu W."/>
            <person name="Pan J."/>
            <person name="Luo Z.H."/>
            <person name="Li M."/>
        </authorList>
    </citation>
    <scope>NUCLEOTIDE SEQUENCE [LARGE SCALE GENOMIC DNA]</scope>
    <source>
        <strain evidence="2">SpSt-468</strain>
    </source>
</reference>
<feature type="transmembrane region" description="Helical" evidence="1">
    <location>
        <begin position="184"/>
        <end position="203"/>
    </location>
</feature>
<evidence type="ECO:0000256" key="1">
    <source>
        <dbReference type="SAM" id="Phobius"/>
    </source>
</evidence>
<name>A0A7C3J4H8_9CREN</name>
<feature type="transmembrane region" description="Helical" evidence="1">
    <location>
        <begin position="294"/>
        <end position="313"/>
    </location>
</feature>
<keyword evidence="2" id="KW-0645">Protease</keyword>
<keyword evidence="2" id="KW-0482">Metalloprotease</keyword>
<accession>A0A7C3J4H8</accession>
<feature type="transmembrane region" description="Helical" evidence="1">
    <location>
        <begin position="84"/>
        <end position="102"/>
    </location>
</feature>
<dbReference type="AlphaFoldDB" id="A0A7C3J4H8"/>
<feature type="transmembrane region" description="Helical" evidence="1">
    <location>
        <begin position="319"/>
        <end position="339"/>
    </location>
</feature>
<keyword evidence="1" id="KW-1133">Transmembrane helix</keyword>
<gene>
    <name evidence="2" type="ORF">ENS19_07885</name>
</gene>
<proteinExistence type="predicted"/>
<dbReference type="EMBL" id="DSTX01000013">
    <property type="protein sequence ID" value="HFK21177.1"/>
    <property type="molecule type" value="Genomic_DNA"/>
</dbReference>
<keyword evidence="1" id="KW-0812">Transmembrane</keyword>
<feature type="transmembrane region" description="Helical" evidence="1">
    <location>
        <begin position="238"/>
        <end position="258"/>
    </location>
</feature>
<dbReference type="GO" id="GO:0008237">
    <property type="term" value="F:metallopeptidase activity"/>
    <property type="evidence" value="ECO:0007669"/>
    <property type="project" value="UniProtKB-KW"/>
</dbReference>
<keyword evidence="2" id="KW-0378">Hydrolase</keyword>
<feature type="transmembrane region" description="Helical" evidence="1">
    <location>
        <begin position="264"/>
        <end position="282"/>
    </location>
</feature>
<feature type="transmembrane region" description="Helical" evidence="1">
    <location>
        <begin position="20"/>
        <end position="49"/>
    </location>
</feature>
<sequence length="357" mass="39890">MGSKKDKGDTNVPFKTIEAILAYLYPAASFLIVCTYAFVMVLGLFLFFLTPEGLEFSSKNILSLNLYLFYISALKISGPISVGTFFFFLTIIFSLAFIITALTNRRYDLSVKDLVHSREIKKATSNFLLFMPALTSAAFFSFTVIHLVLQEIGIPIGETPFADPFQGVLFTSYAALIEEVSFRLVPLAFPVAVYLLFFASPTLSKFNPKKRSMLTILALFKPSSFQERLSLSLGKPFLAFKITLILVSATAFALAHLTTGTWQVGKLSTTFLAGLLLGYCCIKFGFESAILIHWFFNSYWSILSLGGVMSGTFSTLLNAFNFITLYIGLITLGVFFYLFSFKTASFFMQHKRKTHLC</sequence>